<evidence type="ECO:0000313" key="11">
    <source>
        <dbReference type="EMBL" id="XCH33427.1"/>
    </source>
</evidence>
<dbReference type="PANTHER" id="PTHR11562:SF17">
    <property type="entry name" value="RE54080P-RELATED"/>
    <property type="match status" value="1"/>
</dbReference>
<evidence type="ECO:0000259" key="10">
    <source>
        <dbReference type="Pfam" id="PF16916"/>
    </source>
</evidence>
<protein>
    <submittedName>
        <fullName evidence="11">Cation diffusion facilitator family transporter</fullName>
    </submittedName>
</protein>
<dbReference type="GO" id="GO:0005886">
    <property type="term" value="C:plasma membrane"/>
    <property type="evidence" value="ECO:0007669"/>
    <property type="project" value="TreeGrafter"/>
</dbReference>
<dbReference type="RefSeq" id="WP_353714665.1">
    <property type="nucleotide sequence ID" value="NZ_CP159307.1"/>
</dbReference>
<feature type="domain" description="Cation efflux protein cytoplasmic" evidence="10">
    <location>
        <begin position="212"/>
        <end position="285"/>
    </location>
</feature>
<gene>
    <name evidence="11" type="ORF">ABV300_00720</name>
</gene>
<feature type="transmembrane region" description="Helical" evidence="8">
    <location>
        <begin position="177"/>
        <end position="198"/>
    </location>
</feature>
<dbReference type="InterPro" id="IPR050681">
    <property type="entry name" value="CDF/SLC30A"/>
</dbReference>
<keyword evidence="7 8" id="KW-0472">Membrane</keyword>
<dbReference type="PANTHER" id="PTHR11562">
    <property type="entry name" value="CATION EFFLUX PROTEIN/ ZINC TRANSPORTER"/>
    <property type="match status" value="1"/>
</dbReference>
<dbReference type="SUPFAM" id="SSF161111">
    <property type="entry name" value="Cation efflux protein transmembrane domain-like"/>
    <property type="match status" value="1"/>
</dbReference>
<evidence type="ECO:0000256" key="1">
    <source>
        <dbReference type="ARBA" id="ARBA00004141"/>
    </source>
</evidence>
<accession>A0AAU8GBG3</accession>
<name>A0AAU8GBG3_9CHLR</name>
<keyword evidence="5 8" id="KW-1133">Transmembrane helix</keyword>
<keyword evidence="6" id="KW-0406">Ion transport</keyword>
<evidence type="ECO:0000256" key="8">
    <source>
        <dbReference type="SAM" id="Phobius"/>
    </source>
</evidence>
<dbReference type="Pfam" id="PF01545">
    <property type="entry name" value="Cation_efflux"/>
    <property type="match status" value="1"/>
</dbReference>
<dbReference type="InterPro" id="IPR027470">
    <property type="entry name" value="Cation_efflux_CTD"/>
</dbReference>
<feature type="transmembrane region" description="Helical" evidence="8">
    <location>
        <begin position="12"/>
        <end position="35"/>
    </location>
</feature>
<dbReference type="NCBIfam" id="TIGR01297">
    <property type="entry name" value="CDF"/>
    <property type="match status" value="1"/>
</dbReference>
<dbReference type="Pfam" id="PF16916">
    <property type="entry name" value="ZT_dimer"/>
    <property type="match status" value="1"/>
</dbReference>
<reference evidence="11" key="1">
    <citation type="submission" date="2024-06" db="EMBL/GenBank/DDBJ databases">
        <title>A Novel Isolate, Dehalogenimonas sp. Strain 4OHTPN, Dechlorinates Aromatic 4 Hydroxy chlorothalonil by a Novel Reductive Dehalogenase.</title>
        <authorList>
            <person name="Liu G."/>
        </authorList>
    </citation>
    <scope>NUCLEOTIDE SEQUENCE</scope>
    <source>
        <strain evidence="11">4OHTPN</strain>
    </source>
</reference>
<evidence type="ECO:0000256" key="5">
    <source>
        <dbReference type="ARBA" id="ARBA00022989"/>
    </source>
</evidence>
<feature type="transmembrane region" description="Helical" evidence="8">
    <location>
        <begin position="82"/>
        <end position="104"/>
    </location>
</feature>
<evidence type="ECO:0000256" key="4">
    <source>
        <dbReference type="ARBA" id="ARBA00022692"/>
    </source>
</evidence>
<organism evidence="11">
    <name type="scientific">Dehalogenimonas sp. 4OHTPN</name>
    <dbReference type="NCBI Taxonomy" id="3166643"/>
    <lineage>
        <taxon>Bacteria</taxon>
        <taxon>Bacillati</taxon>
        <taxon>Chloroflexota</taxon>
        <taxon>Dehalococcoidia</taxon>
        <taxon>Dehalococcoidales</taxon>
        <taxon>Dehalococcoidaceae</taxon>
        <taxon>Dehalogenimonas</taxon>
    </lineage>
</organism>
<sequence>MHQHRRAHVAAGARLTLGIIISSVIFVAEVAGGLISNSLALLSDAGHVFADIVALSLSAYALRQAQKPPSHRMTFGYHRVGVVVAIINSVLIFGIAGFIFFEAARRLQAPPEVDSPVMLGVAALGLAANLIVAFWLREAQKESLNVRSAFWHVLGDALASVGVIIGAIAIMLTGYSIIDAAVSAIIGLIIAASAWGILAEGVKVILESAPAHVKLDDLAGDLRRIGGVQDVHDLHVWSLTPQLHALSCHIVIDDRLTSETAHVRAEVETMLAERYEITHTTLQLECQSCAPGGLLCTLEPGACPFTPHSHPGRESSPAAGQNS</sequence>
<comment type="similarity">
    <text evidence="2">Belongs to the cation diffusion facilitator (CDF) transporter (TC 2.A.4) family. SLC30A subfamily.</text>
</comment>
<evidence type="ECO:0000256" key="3">
    <source>
        <dbReference type="ARBA" id="ARBA00022448"/>
    </source>
</evidence>
<evidence type="ECO:0000256" key="2">
    <source>
        <dbReference type="ARBA" id="ARBA00008873"/>
    </source>
</evidence>
<feature type="domain" description="Cation efflux protein transmembrane" evidence="9">
    <location>
        <begin position="15"/>
        <end position="206"/>
    </location>
</feature>
<dbReference type="Gene3D" id="3.30.70.1350">
    <property type="entry name" value="Cation efflux protein, cytoplasmic domain"/>
    <property type="match status" value="1"/>
</dbReference>
<keyword evidence="4 8" id="KW-0812">Transmembrane</keyword>
<keyword evidence="3" id="KW-0813">Transport</keyword>
<dbReference type="EMBL" id="CP159307">
    <property type="protein sequence ID" value="XCH33427.1"/>
    <property type="molecule type" value="Genomic_DNA"/>
</dbReference>
<dbReference type="InterPro" id="IPR058533">
    <property type="entry name" value="Cation_efflux_TM"/>
</dbReference>
<feature type="transmembrane region" description="Helical" evidence="8">
    <location>
        <begin position="148"/>
        <end position="171"/>
    </location>
</feature>
<feature type="transmembrane region" description="Helical" evidence="8">
    <location>
        <begin position="41"/>
        <end position="62"/>
    </location>
</feature>
<dbReference type="InterPro" id="IPR027469">
    <property type="entry name" value="Cation_efflux_TMD_sf"/>
</dbReference>
<dbReference type="GO" id="GO:0005385">
    <property type="term" value="F:zinc ion transmembrane transporter activity"/>
    <property type="evidence" value="ECO:0007669"/>
    <property type="project" value="TreeGrafter"/>
</dbReference>
<dbReference type="AlphaFoldDB" id="A0AAU8GBG3"/>
<dbReference type="Gene3D" id="1.20.1510.10">
    <property type="entry name" value="Cation efflux protein transmembrane domain"/>
    <property type="match status" value="1"/>
</dbReference>
<dbReference type="InterPro" id="IPR002524">
    <property type="entry name" value="Cation_efflux"/>
</dbReference>
<dbReference type="InterPro" id="IPR036837">
    <property type="entry name" value="Cation_efflux_CTD_sf"/>
</dbReference>
<evidence type="ECO:0000259" key="9">
    <source>
        <dbReference type="Pfam" id="PF01545"/>
    </source>
</evidence>
<evidence type="ECO:0000256" key="6">
    <source>
        <dbReference type="ARBA" id="ARBA00023065"/>
    </source>
</evidence>
<proteinExistence type="inferred from homology"/>
<dbReference type="SUPFAM" id="SSF160240">
    <property type="entry name" value="Cation efflux protein cytoplasmic domain-like"/>
    <property type="match status" value="1"/>
</dbReference>
<evidence type="ECO:0000256" key="7">
    <source>
        <dbReference type="ARBA" id="ARBA00023136"/>
    </source>
</evidence>
<comment type="subcellular location">
    <subcellularLocation>
        <location evidence="1">Membrane</location>
        <topology evidence="1">Multi-pass membrane protein</topology>
    </subcellularLocation>
</comment>
<feature type="transmembrane region" description="Helical" evidence="8">
    <location>
        <begin position="116"/>
        <end position="136"/>
    </location>
</feature>